<dbReference type="KEGG" id="atw:C0099_11060"/>
<dbReference type="InterPro" id="IPR006171">
    <property type="entry name" value="TOPRIM_dom"/>
</dbReference>
<feature type="domain" description="Toprim" evidence="1">
    <location>
        <begin position="206"/>
        <end position="260"/>
    </location>
</feature>
<dbReference type="SUPFAM" id="SSF52540">
    <property type="entry name" value="P-loop containing nucleoside triphosphate hydrolases"/>
    <property type="match status" value="1"/>
</dbReference>
<protein>
    <submittedName>
        <fullName evidence="3">DNA primase</fullName>
    </submittedName>
</protein>
<dbReference type="EMBL" id="CP025682">
    <property type="protein sequence ID" value="AUN95419.1"/>
    <property type="molecule type" value="Genomic_DNA"/>
</dbReference>
<dbReference type="AlphaFoldDB" id="A0A2I6S818"/>
<dbReference type="InterPro" id="IPR045455">
    <property type="entry name" value="NrS-1_pol-like_helicase"/>
</dbReference>
<dbReference type="Proteomes" id="UP000242205">
    <property type="component" value="Chromosome"/>
</dbReference>
<accession>A0A2I6S818</accession>
<evidence type="ECO:0000259" key="2">
    <source>
        <dbReference type="Pfam" id="PF19263"/>
    </source>
</evidence>
<dbReference type="Pfam" id="PF19263">
    <property type="entry name" value="DUF5906"/>
    <property type="match status" value="1"/>
</dbReference>
<name>A0A2I6S818_9RHOO</name>
<dbReference type="OrthoDB" id="110640at2"/>
<gene>
    <name evidence="3" type="ORF">C0099_11060</name>
</gene>
<dbReference type="InterPro" id="IPR027417">
    <property type="entry name" value="P-loop_NTPase"/>
</dbReference>
<dbReference type="CDD" id="cd01029">
    <property type="entry name" value="TOPRIM_primases"/>
    <property type="match status" value="1"/>
</dbReference>
<keyword evidence="4" id="KW-1185">Reference proteome</keyword>
<organism evidence="3 4">
    <name type="scientific">Pseudazoarcus pumilus</name>
    <dbReference type="NCBI Taxonomy" id="2067960"/>
    <lineage>
        <taxon>Bacteria</taxon>
        <taxon>Pseudomonadati</taxon>
        <taxon>Pseudomonadota</taxon>
        <taxon>Betaproteobacteria</taxon>
        <taxon>Rhodocyclales</taxon>
        <taxon>Zoogloeaceae</taxon>
        <taxon>Pseudazoarcus</taxon>
    </lineage>
</organism>
<evidence type="ECO:0000313" key="4">
    <source>
        <dbReference type="Proteomes" id="UP000242205"/>
    </source>
</evidence>
<proteinExistence type="predicted"/>
<dbReference type="Pfam" id="PF13662">
    <property type="entry name" value="Toprim_4"/>
    <property type="match status" value="1"/>
</dbReference>
<dbReference type="Gene3D" id="3.40.50.300">
    <property type="entry name" value="P-loop containing nucleotide triphosphate hydrolases"/>
    <property type="match status" value="1"/>
</dbReference>
<reference evidence="3 4" key="1">
    <citation type="submission" date="2018-01" db="EMBL/GenBank/DDBJ databases">
        <authorList>
            <person name="Fu G.-Y."/>
        </authorList>
    </citation>
    <scope>NUCLEOTIDE SEQUENCE [LARGE SCALE GENOMIC DNA]</scope>
    <source>
        <strain evidence="3 4">SY39</strain>
    </source>
</reference>
<evidence type="ECO:0000259" key="1">
    <source>
        <dbReference type="Pfam" id="PF13662"/>
    </source>
</evidence>
<sequence>MANNYDDVIAQLEAEGLMVDHLVVGRLVRCKVEGDREKRGWYAVHELTLDGGDVVLVGSFGVWRGDDNGARKIEIKGTPLSAEQRAAMRKRLAEDRRKAEASRRRQAERAAEAATRAWRKCSEDGDSDYLTRKGVQAHGVRFSPGGAVVVPMLDISGRIHGLQFILSRKRHGDRINRTGRDKEFWPPGLAKRGHFHLIGSPTWVCLLTEGYATGATLHEATGLPVAVAFDAGNLQPVAEALHKRYPGCRIVICADDDAFGRCKHCDAPVRTGKPEDPCPACGEPHGRENAGRSRASSAALAVGGHWIAPRFDDDEARWAKFTSQGHKLTDFNDLHALEGLHTVRTQVEASLDAFGVQPPKTAPRPSTTGGAGKVIVPFATTDELLERFALIYGGAQTVFDHREHMLLSLSDMRDACITRETHRRWMESPEKQIVRLNEVGFDPAETDHTIQCNLWGGWPTEPRKGTCETLLDLLRFLCSYEENPRELFDWVLKWLAYPLQNPGAKMKTSLVFHGPQGAGKNMFFEAYMSIFDEYGRVIDQSAVEDKFNDWASRKLFLIADEVVTRQELYHIKGKVKALITGDWIRINPKNVTAHDERNHVNIVFLSNEVQPLMLEEGDRRFVVIWTPPKLSPHFYVDVQREIAAGGVAALHHFLLNLDLGDFANHTNPPMTRSKADLIDLGLDSTERFWKHYTAGQIDGIEPLPAKSEDIFDLYRTWCQRNGIGKPAPAHILLARLGKRPDARKSVCRYMKGTVVKQATFVFPPDKLEPPEGESLTAWVTEQSDAFRNAVADYKGQNYAQM</sequence>
<dbReference type="InterPro" id="IPR034154">
    <property type="entry name" value="TOPRIM_DnaG/twinkle"/>
</dbReference>
<dbReference type="RefSeq" id="WP_102247468.1">
    <property type="nucleotide sequence ID" value="NZ_CP025682.1"/>
</dbReference>
<evidence type="ECO:0000313" key="3">
    <source>
        <dbReference type="EMBL" id="AUN95419.1"/>
    </source>
</evidence>
<feature type="domain" description="NrS-1 polymerase-like helicase" evidence="2">
    <location>
        <begin position="512"/>
        <end position="620"/>
    </location>
</feature>